<dbReference type="InterPro" id="IPR052438">
    <property type="entry name" value="Chromatin_remod/trans_coact"/>
</dbReference>
<dbReference type="STRING" id="7240.B4QZG3"/>
<proteinExistence type="predicted"/>
<dbReference type="PANTHER" id="PTHR15572">
    <property type="entry name" value="GLIOMA TUMOR SUPPRESSOR CANDIDATE REGION GENE 1"/>
    <property type="match status" value="1"/>
</dbReference>
<evidence type="ECO:0000313" key="2">
    <source>
        <dbReference type="EMBL" id="EDX14801.1"/>
    </source>
</evidence>
<dbReference type="EMBL" id="CM000364">
    <property type="protein sequence ID" value="EDX14801.1"/>
    <property type="molecule type" value="Genomic_DNA"/>
</dbReference>
<feature type="compositionally biased region" description="Low complexity" evidence="1">
    <location>
        <begin position="27"/>
        <end position="46"/>
    </location>
</feature>
<evidence type="ECO:0000313" key="3">
    <source>
        <dbReference type="Proteomes" id="UP000000304"/>
    </source>
</evidence>
<dbReference type="GO" id="GO:0035060">
    <property type="term" value="C:brahma complex"/>
    <property type="evidence" value="ECO:0007669"/>
    <property type="project" value="EnsemblMetazoa"/>
</dbReference>
<reference evidence="2 3" key="1">
    <citation type="journal article" date="2007" name="Nature">
        <title>Evolution of genes and genomes on the Drosophila phylogeny.</title>
        <authorList>
            <consortium name="Drosophila 12 Genomes Consortium"/>
            <person name="Clark A.G."/>
            <person name="Eisen M.B."/>
            <person name="Smith D.R."/>
            <person name="Bergman C.M."/>
            <person name="Oliver B."/>
            <person name="Markow T.A."/>
            <person name="Kaufman T.C."/>
            <person name="Kellis M."/>
            <person name="Gelbart W."/>
            <person name="Iyer V.N."/>
            <person name="Pollard D.A."/>
            <person name="Sackton T.B."/>
            <person name="Larracuente A.M."/>
            <person name="Singh N.D."/>
            <person name="Abad J.P."/>
            <person name="Abt D.N."/>
            <person name="Adryan B."/>
            <person name="Aguade M."/>
            <person name="Akashi H."/>
            <person name="Anderson W.W."/>
            <person name="Aquadro C.F."/>
            <person name="Ardell D.H."/>
            <person name="Arguello R."/>
            <person name="Artieri C.G."/>
            <person name="Barbash D.A."/>
            <person name="Barker D."/>
            <person name="Barsanti P."/>
            <person name="Batterham P."/>
            <person name="Batzoglou S."/>
            <person name="Begun D."/>
            <person name="Bhutkar A."/>
            <person name="Blanco E."/>
            <person name="Bosak S.A."/>
            <person name="Bradley R.K."/>
            <person name="Brand A.D."/>
            <person name="Brent M.R."/>
            <person name="Brooks A.N."/>
            <person name="Brown R.H."/>
            <person name="Butlin R.K."/>
            <person name="Caggese C."/>
            <person name="Calvi B.R."/>
            <person name="Bernardo de Carvalho A."/>
            <person name="Caspi A."/>
            <person name="Castrezana S."/>
            <person name="Celniker S.E."/>
            <person name="Chang J.L."/>
            <person name="Chapple C."/>
            <person name="Chatterji S."/>
            <person name="Chinwalla A."/>
            <person name="Civetta A."/>
            <person name="Clifton S.W."/>
            <person name="Comeron J.M."/>
            <person name="Costello J.C."/>
            <person name="Coyne J.A."/>
            <person name="Daub J."/>
            <person name="David R.G."/>
            <person name="Delcher A.L."/>
            <person name="Delehaunty K."/>
            <person name="Do C.B."/>
            <person name="Ebling H."/>
            <person name="Edwards K."/>
            <person name="Eickbush T."/>
            <person name="Evans J.D."/>
            <person name="Filipski A."/>
            <person name="Findeiss S."/>
            <person name="Freyhult E."/>
            <person name="Fulton L."/>
            <person name="Fulton R."/>
            <person name="Garcia A.C."/>
            <person name="Gardiner A."/>
            <person name="Garfield D.A."/>
            <person name="Garvin B.E."/>
            <person name="Gibson G."/>
            <person name="Gilbert D."/>
            <person name="Gnerre S."/>
            <person name="Godfrey J."/>
            <person name="Good R."/>
            <person name="Gotea V."/>
            <person name="Gravely B."/>
            <person name="Greenberg A.J."/>
            <person name="Griffiths-Jones S."/>
            <person name="Gross S."/>
            <person name="Guigo R."/>
            <person name="Gustafson E.A."/>
            <person name="Haerty W."/>
            <person name="Hahn M.W."/>
            <person name="Halligan D.L."/>
            <person name="Halpern A.L."/>
            <person name="Halter G.M."/>
            <person name="Han M.V."/>
            <person name="Heger A."/>
            <person name="Hillier L."/>
            <person name="Hinrichs A.S."/>
            <person name="Holmes I."/>
            <person name="Hoskins R.A."/>
            <person name="Hubisz M.J."/>
            <person name="Hultmark D."/>
            <person name="Huntley M.A."/>
            <person name="Jaffe D.B."/>
            <person name="Jagadeeshan S."/>
            <person name="Jeck W.R."/>
            <person name="Johnson J."/>
            <person name="Jones C.D."/>
            <person name="Jordan W.C."/>
            <person name="Karpen G.H."/>
            <person name="Kataoka E."/>
            <person name="Keightley P.D."/>
            <person name="Kheradpour P."/>
            <person name="Kirkness E.F."/>
            <person name="Koerich L.B."/>
            <person name="Kristiansen K."/>
            <person name="Kudrna D."/>
            <person name="Kulathinal R.J."/>
            <person name="Kumar S."/>
            <person name="Kwok R."/>
            <person name="Lander E."/>
            <person name="Langley C.H."/>
            <person name="Lapoint R."/>
            <person name="Lazzaro B.P."/>
            <person name="Lee S.J."/>
            <person name="Levesque L."/>
            <person name="Li R."/>
            <person name="Lin C.F."/>
            <person name="Lin M.F."/>
            <person name="Lindblad-Toh K."/>
            <person name="Llopart A."/>
            <person name="Long M."/>
            <person name="Low L."/>
            <person name="Lozovsky E."/>
            <person name="Lu J."/>
            <person name="Luo M."/>
            <person name="Machado C.A."/>
            <person name="Makalowski W."/>
            <person name="Marzo M."/>
            <person name="Matsuda M."/>
            <person name="Matzkin L."/>
            <person name="McAllister B."/>
            <person name="McBride C.S."/>
            <person name="McKernan B."/>
            <person name="McKernan K."/>
            <person name="Mendez-Lago M."/>
            <person name="Minx P."/>
            <person name="Mollenhauer M.U."/>
            <person name="Montooth K."/>
            <person name="Mount S.M."/>
            <person name="Mu X."/>
            <person name="Myers E."/>
            <person name="Negre B."/>
            <person name="Newfeld S."/>
            <person name="Nielsen R."/>
            <person name="Noor M.A."/>
            <person name="O'Grady P."/>
            <person name="Pachter L."/>
            <person name="Papaceit M."/>
            <person name="Parisi M.J."/>
            <person name="Parisi M."/>
            <person name="Parts L."/>
            <person name="Pedersen J.S."/>
            <person name="Pesole G."/>
            <person name="Phillippy A.M."/>
            <person name="Ponting C.P."/>
            <person name="Pop M."/>
            <person name="Porcelli D."/>
            <person name="Powell J.R."/>
            <person name="Prohaska S."/>
            <person name="Pruitt K."/>
            <person name="Puig M."/>
            <person name="Quesneville H."/>
            <person name="Ram K.R."/>
            <person name="Rand D."/>
            <person name="Rasmussen M.D."/>
            <person name="Reed L.K."/>
            <person name="Reenan R."/>
            <person name="Reily A."/>
            <person name="Remington K.A."/>
            <person name="Rieger T.T."/>
            <person name="Ritchie M.G."/>
            <person name="Robin C."/>
            <person name="Rogers Y.H."/>
            <person name="Rohde C."/>
            <person name="Rozas J."/>
            <person name="Rubenfield M.J."/>
            <person name="Ruiz A."/>
            <person name="Russo S."/>
            <person name="Salzberg S.L."/>
            <person name="Sanchez-Gracia A."/>
            <person name="Saranga D.J."/>
            <person name="Sato H."/>
            <person name="Schaeffer S.W."/>
            <person name="Schatz M.C."/>
            <person name="Schlenke T."/>
            <person name="Schwartz R."/>
            <person name="Segarra C."/>
            <person name="Singh R.S."/>
            <person name="Sirot L."/>
            <person name="Sirota M."/>
            <person name="Sisneros N.B."/>
            <person name="Smith C.D."/>
            <person name="Smith T.F."/>
            <person name="Spieth J."/>
            <person name="Stage D.E."/>
            <person name="Stark A."/>
            <person name="Stephan W."/>
            <person name="Strausberg R.L."/>
            <person name="Strempel S."/>
            <person name="Sturgill D."/>
            <person name="Sutton G."/>
            <person name="Sutton G.G."/>
            <person name="Tao W."/>
            <person name="Teichmann S."/>
            <person name="Tobari Y.N."/>
            <person name="Tomimura Y."/>
            <person name="Tsolas J.M."/>
            <person name="Valente V.L."/>
            <person name="Venter E."/>
            <person name="Venter J.C."/>
            <person name="Vicario S."/>
            <person name="Vieira F.G."/>
            <person name="Vilella A.J."/>
            <person name="Villasante A."/>
            <person name="Walenz B."/>
            <person name="Wang J."/>
            <person name="Wasserman M."/>
            <person name="Watts T."/>
            <person name="Wilson D."/>
            <person name="Wilson R.K."/>
            <person name="Wing R.A."/>
            <person name="Wolfner M.F."/>
            <person name="Wong A."/>
            <person name="Wong G.K."/>
            <person name="Wu C.I."/>
            <person name="Wu G."/>
            <person name="Yamamoto D."/>
            <person name="Yang H.P."/>
            <person name="Yang S.P."/>
            <person name="Yorke J.A."/>
            <person name="Yoshida K."/>
            <person name="Zdobnov E."/>
            <person name="Zhang P."/>
            <person name="Zhang Y."/>
            <person name="Zimin A.V."/>
            <person name="Baldwin J."/>
            <person name="Abdouelleil A."/>
            <person name="Abdulkadir J."/>
            <person name="Abebe A."/>
            <person name="Abera B."/>
            <person name="Abreu J."/>
            <person name="Acer S.C."/>
            <person name="Aftuck L."/>
            <person name="Alexander A."/>
            <person name="An P."/>
            <person name="Anderson E."/>
            <person name="Anderson S."/>
            <person name="Arachi H."/>
            <person name="Azer M."/>
            <person name="Bachantsang P."/>
            <person name="Barry A."/>
            <person name="Bayul T."/>
            <person name="Berlin A."/>
            <person name="Bessette D."/>
            <person name="Bloom T."/>
            <person name="Blye J."/>
            <person name="Boguslavskiy L."/>
            <person name="Bonnet C."/>
            <person name="Boukhgalter B."/>
            <person name="Bourzgui I."/>
            <person name="Brown A."/>
            <person name="Cahill P."/>
            <person name="Channer S."/>
            <person name="Cheshatsang Y."/>
            <person name="Chuda L."/>
            <person name="Citroen M."/>
            <person name="Collymore A."/>
            <person name="Cooke P."/>
            <person name="Costello M."/>
            <person name="D'Aco K."/>
            <person name="Daza R."/>
            <person name="De Haan G."/>
            <person name="DeGray S."/>
            <person name="DeMaso C."/>
            <person name="Dhargay N."/>
            <person name="Dooley K."/>
            <person name="Dooley E."/>
            <person name="Doricent M."/>
            <person name="Dorje P."/>
            <person name="Dorjee K."/>
            <person name="Dupes A."/>
            <person name="Elong R."/>
            <person name="Falk J."/>
            <person name="Farina A."/>
            <person name="Faro S."/>
            <person name="Ferguson D."/>
            <person name="Fisher S."/>
            <person name="Foley C.D."/>
            <person name="Franke A."/>
            <person name="Friedrich D."/>
            <person name="Gadbois L."/>
            <person name="Gearin G."/>
            <person name="Gearin C.R."/>
            <person name="Giannoukos G."/>
            <person name="Goode T."/>
            <person name="Graham J."/>
            <person name="Grandbois E."/>
            <person name="Grewal S."/>
            <person name="Gyaltsen K."/>
            <person name="Hafez N."/>
            <person name="Hagos B."/>
            <person name="Hall J."/>
            <person name="Henson C."/>
            <person name="Hollinger A."/>
            <person name="Honan T."/>
            <person name="Huard M.D."/>
            <person name="Hughes L."/>
            <person name="Hurhula B."/>
            <person name="Husby M.E."/>
            <person name="Kamat A."/>
            <person name="Kanga B."/>
            <person name="Kashin S."/>
            <person name="Khazanovich D."/>
            <person name="Kisner P."/>
            <person name="Lance K."/>
            <person name="Lara M."/>
            <person name="Lee W."/>
            <person name="Lennon N."/>
            <person name="Letendre F."/>
            <person name="LeVine R."/>
            <person name="Lipovsky A."/>
            <person name="Liu X."/>
            <person name="Liu J."/>
            <person name="Liu S."/>
            <person name="Lokyitsang T."/>
            <person name="Lokyitsang Y."/>
            <person name="Lubonja R."/>
            <person name="Lui A."/>
            <person name="MacDonald P."/>
            <person name="Magnisalis V."/>
            <person name="Maru K."/>
            <person name="Matthews C."/>
            <person name="McCusker W."/>
            <person name="McDonough S."/>
            <person name="Mehta T."/>
            <person name="Meldrim J."/>
            <person name="Meneus L."/>
            <person name="Mihai O."/>
            <person name="Mihalev A."/>
            <person name="Mihova T."/>
            <person name="Mittelman R."/>
            <person name="Mlenga V."/>
            <person name="Montmayeur A."/>
            <person name="Mulrain L."/>
            <person name="Navidi A."/>
            <person name="Naylor J."/>
            <person name="Negash T."/>
            <person name="Nguyen T."/>
            <person name="Nguyen N."/>
            <person name="Nicol R."/>
            <person name="Norbu C."/>
            <person name="Norbu N."/>
            <person name="Novod N."/>
            <person name="O'Neill B."/>
            <person name="Osman S."/>
            <person name="Markiewicz E."/>
            <person name="Oyono O.L."/>
            <person name="Patti C."/>
            <person name="Phunkhang P."/>
            <person name="Pierre F."/>
            <person name="Priest M."/>
            <person name="Raghuraman S."/>
            <person name="Rege F."/>
            <person name="Reyes R."/>
            <person name="Rise C."/>
            <person name="Rogov P."/>
            <person name="Ross K."/>
            <person name="Ryan E."/>
            <person name="Settipalli S."/>
            <person name="Shea T."/>
            <person name="Sherpa N."/>
            <person name="Shi L."/>
            <person name="Shih D."/>
            <person name="Sparrow T."/>
            <person name="Spaulding J."/>
            <person name="Stalker J."/>
            <person name="Stange-Thomann N."/>
            <person name="Stavropoulos S."/>
            <person name="Stone C."/>
            <person name="Strader C."/>
            <person name="Tesfaye S."/>
            <person name="Thomson T."/>
            <person name="Thoulutsang Y."/>
            <person name="Thoulutsang D."/>
            <person name="Topham K."/>
            <person name="Topping I."/>
            <person name="Tsamla T."/>
            <person name="Vassiliev H."/>
            <person name="Vo A."/>
            <person name="Wangchuk T."/>
            <person name="Wangdi T."/>
            <person name="Weiand M."/>
            <person name="Wilkinson J."/>
            <person name="Wilson A."/>
            <person name="Yadav S."/>
            <person name="Young G."/>
            <person name="Yu Q."/>
            <person name="Zembek L."/>
            <person name="Zhong D."/>
            <person name="Zimmer A."/>
            <person name="Zwirko Z."/>
            <person name="Jaffe D.B."/>
            <person name="Alvarez P."/>
            <person name="Brockman W."/>
            <person name="Butler J."/>
            <person name="Chin C."/>
            <person name="Gnerre S."/>
            <person name="Grabherr M."/>
            <person name="Kleber M."/>
            <person name="Mauceli E."/>
            <person name="MacCallum I."/>
        </authorList>
    </citation>
    <scope>NUCLEOTIDE SEQUENCE [LARGE SCALE GENOMIC DNA]</scope>
    <source>
        <strain evidence="3">white501</strain>
    </source>
</reference>
<evidence type="ECO:0000256" key="1">
    <source>
        <dbReference type="SAM" id="MobiDB-lite"/>
    </source>
</evidence>
<dbReference type="GO" id="GO:0016514">
    <property type="term" value="C:SWI/SNF complex"/>
    <property type="evidence" value="ECO:0007669"/>
    <property type="project" value="TreeGrafter"/>
</dbReference>
<dbReference type="PANTHER" id="PTHR15572:SF0">
    <property type="entry name" value="GLUTAMINE-RICH PROTEIN-RELATED"/>
    <property type="match status" value="1"/>
</dbReference>
<organism evidence="2 3">
    <name type="scientific">Drosophila simulans</name>
    <name type="common">Fruit fly</name>
    <dbReference type="NCBI Taxonomy" id="7240"/>
    <lineage>
        <taxon>Eukaryota</taxon>
        <taxon>Metazoa</taxon>
        <taxon>Ecdysozoa</taxon>
        <taxon>Arthropoda</taxon>
        <taxon>Hexapoda</taxon>
        <taxon>Insecta</taxon>
        <taxon>Pterygota</taxon>
        <taxon>Neoptera</taxon>
        <taxon>Endopterygota</taxon>
        <taxon>Diptera</taxon>
        <taxon>Brachycera</taxon>
        <taxon>Muscomorpha</taxon>
        <taxon>Ephydroidea</taxon>
        <taxon>Drosophilidae</taxon>
        <taxon>Drosophila</taxon>
        <taxon>Sophophora</taxon>
    </lineage>
</organism>
<gene>
    <name evidence="2" type="primary">Dsim\GD21411</name>
    <name evidence="2" type="ORF">Dsim_GD21411</name>
</gene>
<dbReference type="HOGENOM" id="CLU_1355929_0_0_1"/>
<dbReference type="Proteomes" id="UP000000304">
    <property type="component" value="Chromosome 3R"/>
</dbReference>
<dbReference type="OrthoDB" id="2556847at2759"/>
<feature type="region of interest" description="Disordered" evidence="1">
    <location>
        <begin position="1"/>
        <end position="79"/>
    </location>
</feature>
<dbReference type="GO" id="GO:0006338">
    <property type="term" value="P:chromatin remodeling"/>
    <property type="evidence" value="ECO:0007669"/>
    <property type="project" value="EnsemblMetazoa"/>
</dbReference>
<feature type="compositionally biased region" description="Pro residues" evidence="1">
    <location>
        <begin position="16"/>
        <end position="26"/>
    </location>
</feature>
<dbReference type="GO" id="GO:0045893">
    <property type="term" value="P:positive regulation of DNA-templated transcription"/>
    <property type="evidence" value="ECO:0007669"/>
    <property type="project" value="TreeGrafter"/>
</dbReference>
<protein>
    <submittedName>
        <fullName evidence="2">GD21411</fullName>
    </submittedName>
</protein>
<dbReference type="AlphaFoldDB" id="B4QZG3"/>
<sequence>MADNYGRCAAAGILSPPGPFLTPSPSPSISASPRLQPSPSLSPFPQDVVLVAGGSQVNANSNPQEHERKAATPGRRQSIHQFTNGSPNAGTVVFQPSPSQSPAAATTVIGVTSGGLIATAAGGTGAGLSTGVGAGSSSGVGIGVALHGNAIGNELNATLVGSNNIQLNKKGTKRATQQQQQQQQQLGHQIFSSAVAVGSKMF</sequence>
<name>B4QZG3_DROSI</name>
<keyword evidence="3" id="KW-1185">Reference proteome</keyword>
<accession>B4QZG3</accession>